<evidence type="ECO:0000313" key="2">
    <source>
        <dbReference type="EMBL" id="AKE64510.1"/>
    </source>
</evidence>
<keyword evidence="2" id="KW-0378">Hydrolase</keyword>
<dbReference type="HOGENOM" id="CLU_1756757_0_0_3"/>
<keyword evidence="1" id="KW-1133">Transmembrane helix</keyword>
<dbReference type="Proteomes" id="UP000034103">
    <property type="component" value="Chromosome"/>
</dbReference>
<dbReference type="GO" id="GO:0004035">
    <property type="term" value="F:alkaline phosphatase activity"/>
    <property type="evidence" value="ECO:0007669"/>
    <property type="project" value="UniProtKB-EC"/>
</dbReference>
<organism evidence="2 3">
    <name type="scientific">Microcystis aeruginosa NIES-2549</name>
    <dbReference type="NCBI Taxonomy" id="1641812"/>
    <lineage>
        <taxon>Bacteria</taxon>
        <taxon>Bacillati</taxon>
        <taxon>Cyanobacteriota</taxon>
        <taxon>Cyanophyceae</taxon>
        <taxon>Oscillatoriophycideae</taxon>
        <taxon>Chroococcales</taxon>
        <taxon>Microcystaceae</taxon>
        <taxon>Microcystis</taxon>
    </lineage>
</organism>
<dbReference type="PATRIC" id="fig|1641812.3.peg.2234"/>
<evidence type="ECO:0000313" key="3">
    <source>
        <dbReference type="Proteomes" id="UP000034103"/>
    </source>
</evidence>
<proteinExistence type="predicted"/>
<name>A0A0F6RLA1_MICAE</name>
<reference evidence="2 3" key="1">
    <citation type="journal article" date="2015" name="Genome Announc.">
        <title>Complete Genome Sequence of Microcystis aeruginosa NIES-2549, a Bloom-Forming Cyanobacterium from Lake Kasumigaura, Japan.</title>
        <authorList>
            <person name="Yamaguchi H."/>
            <person name="Suzuki S."/>
            <person name="Tanabe Y."/>
            <person name="Osana Y."/>
            <person name="Shimura Y."/>
            <person name="Ishida K."/>
            <person name="Kawachi M."/>
        </authorList>
    </citation>
    <scope>NUCLEOTIDE SEQUENCE [LARGE SCALE GENOMIC DNA]</scope>
    <source>
        <strain evidence="2 3">NIES-2549</strain>
    </source>
</reference>
<accession>A0A0F6RLA1</accession>
<evidence type="ECO:0000256" key="1">
    <source>
        <dbReference type="SAM" id="Phobius"/>
    </source>
</evidence>
<feature type="transmembrane region" description="Helical" evidence="1">
    <location>
        <begin position="6"/>
        <end position="23"/>
    </location>
</feature>
<keyword evidence="1" id="KW-0472">Membrane</keyword>
<keyword evidence="1" id="KW-0812">Transmembrane</keyword>
<dbReference type="EMBL" id="CP011304">
    <property type="protein sequence ID" value="AKE64510.1"/>
    <property type="molecule type" value="Genomic_DNA"/>
</dbReference>
<dbReference type="EC" id="3.1.3.1" evidence="2"/>
<protein>
    <submittedName>
        <fullName evidence="2">Alkaline phosphatase</fullName>
        <ecNumber evidence="2">3.1.3.1</ecNumber>
    </submittedName>
</protein>
<gene>
    <name evidence="2" type="ORF">MYAER_2162</name>
</gene>
<dbReference type="AlphaFoldDB" id="A0A0F6RLA1"/>
<sequence length="148" mass="16508">MEAWSIIMTVFFCVIVIGSKVNFDNVANLSIKEDTDFYTQTFSVSSSQFSTSTSNVIPTAPYSPQLTNNGVVNLGVISNAQSTTPSETEDQLEQEPFGSWNAQLYFASSLLEDWELMHSVPKSGFLRSIITPYETLQDLIVLRSSYRV</sequence>